<dbReference type="AlphaFoldDB" id="A0A2P2NVE6"/>
<reference evidence="1" key="1">
    <citation type="submission" date="2018-02" db="EMBL/GenBank/DDBJ databases">
        <title>Rhizophora mucronata_Transcriptome.</title>
        <authorList>
            <person name="Meera S.P."/>
            <person name="Sreeshan A."/>
            <person name="Augustine A."/>
        </authorList>
    </citation>
    <scope>NUCLEOTIDE SEQUENCE</scope>
    <source>
        <tissue evidence="1">Leaf</tissue>
    </source>
</reference>
<protein>
    <submittedName>
        <fullName evidence="1">Uncharacterized protein</fullName>
    </submittedName>
</protein>
<dbReference type="EMBL" id="GGEC01065961">
    <property type="protein sequence ID" value="MBX46445.1"/>
    <property type="molecule type" value="Transcribed_RNA"/>
</dbReference>
<organism evidence="1">
    <name type="scientific">Rhizophora mucronata</name>
    <name type="common">Asiatic mangrove</name>
    <dbReference type="NCBI Taxonomy" id="61149"/>
    <lineage>
        <taxon>Eukaryota</taxon>
        <taxon>Viridiplantae</taxon>
        <taxon>Streptophyta</taxon>
        <taxon>Embryophyta</taxon>
        <taxon>Tracheophyta</taxon>
        <taxon>Spermatophyta</taxon>
        <taxon>Magnoliopsida</taxon>
        <taxon>eudicotyledons</taxon>
        <taxon>Gunneridae</taxon>
        <taxon>Pentapetalae</taxon>
        <taxon>rosids</taxon>
        <taxon>fabids</taxon>
        <taxon>Malpighiales</taxon>
        <taxon>Rhizophoraceae</taxon>
        <taxon>Rhizophora</taxon>
    </lineage>
</organism>
<evidence type="ECO:0000313" key="1">
    <source>
        <dbReference type="EMBL" id="MBX46445.1"/>
    </source>
</evidence>
<name>A0A2P2NVE6_RHIMU</name>
<sequence length="31" mass="3660">MSFKRNSKRSLCVKKKYPIPLLCLYCSPKQV</sequence>
<proteinExistence type="predicted"/>
<accession>A0A2P2NVE6</accession>